<evidence type="ECO:0000313" key="2">
    <source>
        <dbReference type="Proteomes" id="UP000235672"/>
    </source>
</evidence>
<keyword evidence="2" id="KW-1185">Reference proteome</keyword>
<evidence type="ECO:0000313" key="1">
    <source>
        <dbReference type="EMBL" id="PMD23351.1"/>
    </source>
</evidence>
<protein>
    <submittedName>
        <fullName evidence="1">Uncharacterized protein</fullName>
    </submittedName>
</protein>
<dbReference type="EMBL" id="KZ613475">
    <property type="protein sequence ID" value="PMD23351.1"/>
    <property type="molecule type" value="Genomic_DNA"/>
</dbReference>
<accession>A0A2J6QAR2</accession>
<reference evidence="1 2" key="1">
    <citation type="submission" date="2016-05" db="EMBL/GenBank/DDBJ databases">
        <title>A degradative enzymes factory behind the ericoid mycorrhizal symbiosis.</title>
        <authorList>
            <consortium name="DOE Joint Genome Institute"/>
            <person name="Martino E."/>
            <person name="Morin E."/>
            <person name="Grelet G."/>
            <person name="Kuo A."/>
            <person name="Kohler A."/>
            <person name="Daghino S."/>
            <person name="Barry K."/>
            <person name="Choi C."/>
            <person name="Cichocki N."/>
            <person name="Clum A."/>
            <person name="Copeland A."/>
            <person name="Hainaut M."/>
            <person name="Haridas S."/>
            <person name="Labutti K."/>
            <person name="Lindquist E."/>
            <person name="Lipzen A."/>
            <person name="Khouja H.-R."/>
            <person name="Murat C."/>
            <person name="Ohm R."/>
            <person name="Olson A."/>
            <person name="Spatafora J."/>
            <person name="Veneault-Fourrey C."/>
            <person name="Henrissat B."/>
            <person name="Grigoriev I."/>
            <person name="Martin F."/>
            <person name="Perotto S."/>
        </authorList>
    </citation>
    <scope>NUCLEOTIDE SEQUENCE [LARGE SCALE GENOMIC DNA]</scope>
    <source>
        <strain evidence="1 2">UAMH 7357</strain>
    </source>
</reference>
<dbReference type="Proteomes" id="UP000235672">
    <property type="component" value="Unassembled WGS sequence"/>
</dbReference>
<sequence>MLRLEPRICAFSLHKNPAGLLFQGLSNKRFLLKSSVQFVDVVVSYKSNEVMAINDNAVEQISGPIKSRNWDIALNLHELLDIQFRTLLQSINRRRITASLPTPVWDLHEVLDALLTILTRKTCLAQHYSSRLTCNQLPGLLKALQKQTRTTYHMLNRRQTAVPNVYRAQVRPLGCLDKCYKPLLIQVTVSNRSVAD</sequence>
<proteinExistence type="predicted"/>
<name>A0A2J6QAR2_9HELO</name>
<dbReference type="AlphaFoldDB" id="A0A2J6QAR2"/>
<gene>
    <name evidence="1" type="ORF">NA56DRAFT_747206</name>
</gene>
<organism evidence="1 2">
    <name type="scientific">Hyaloscypha hepaticicola</name>
    <dbReference type="NCBI Taxonomy" id="2082293"/>
    <lineage>
        <taxon>Eukaryota</taxon>
        <taxon>Fungi</taxon>
        <taxon>Dikarya</taxon>
        <taxon>Ascomycota</taxon>
        <taxon>Pezizomycotina</taxon>
        <taxon>Leotiomycetes</taxon>
        <taxon>Helotiales</taxon>
        <taxon>Hyaloscyphaceae</taxon>
        <taxon>Hyaloscypha</taxon>
    </lineage>
</organism>